<organism evidence="3 4">
    <name type="scientific">Coptotermes formosanus</name>
    <name type="common">Formosan subterranean termite</name>
    <dbReference type="NCBI Taxonomy" id="36987"/>
    <lineage>
        <taxon>Eukaryota</taxon>
        <taxon>Metazoa</taxon>
        <taxon>Ecdysozoa</taxon>
        <taxon>Arthropoda</taxon>
        <taxon>Hexapoda</taxon>
        <taxon>Insecta</taxon>
        <taxon>Pterygota</taxon>
        <taxon>Neoptera</taxon>
        <taxon>Polyneoptera</taxon>
        <taxon>Dictyoptera</taxon>
        <taxon>Blattodea</taxon>
        <taxon>Blattoidea</taxon>
        <taxon>Termitoidae</taxon>
        <taxon>Rhinotermitidae</taxon>
        <taxon>Coptotermes</taxon>
    </lineage>
</organism>
<dbReference type="PANTHER" id="PTHR46396">
    <property type="entry name" value="PROTEIN O-LINKED-MANNOSE BETA-1,2-N-ACETYLGLUCOSAMINYLTRANSFERASE 1"/>
    <property type="match status" value="1"/>
</dbReference>
<comment type="caution">
    <text evidence="3">The sequence shown here is derived from an EMBL/GenBank/DDBJ whole genome shotgun (WGS) entry which is preliminary data.</text>
</comment>
<dbReference type="Pfam" id="PF15711">
    <property type="entry name" value="ILEI"/>
    <property type="match status" value="1"/>
</dbReference>
<dbReference type="InterPro" id="IPR052463">
    <property type="entry name" value="O-linked_mannose_GnT"/>
</dbReference>
<accession>A0A6L2PDX7</accession>
<name>A0A6L2PDX7_COPFO</name>
<keyword evidence="1" id="KW-1133">Transmembrane helix</keyword>
<feature type="domain" description="ILEI/PANDER" evidence="2">
    <location>
        <begin position="121"/>
        <end position="210"/>
    </location>
</feature>
<dbReference type="EMBL" id="BLKM01000163">
    <property type="protein sequence ID" value="GFG29640.1"/>
    <property type="molecule type" value="Genomic_DNA"/>
</dbReference>
<evidence type="ECO:0000259" key="2">
    <source>
        <dbReference type="Pfam" id="PF15711"/>
    </source>
</evidence>
<evidence type="ECO:0000256" key="1">
    <source>
        <dbReference type="SAM" id="Phobius"/>
    </source>
</evidence>
<dbReference type="AlphaFoldDB" id="A0A6L2PDX7"/>
<dbReference type="OrthoDB" id="440755at2759"/>
<proteinExistence type="predicted"/>
<dbReference type="InterPro" id="IPR039477">
    <property type="entry name" value="ILEI/PANDER_dom"/>
</dbReference>
<reference evidence="4" key="1">
    <citation type="submission" date="2020-01" db="EMBL/GenBank/DDBJ databases">
        <title>Draft genome sequence of the Termite Coptotermes fromosanus.</title>
        <authorList>
            <person name="Itakura S."/>
            <person name="Yosikawa Y."/>
            <person name="Umezawa K."/>
        </authorList>
    </citation>
    <scope>NUCLEOTIDE SEQUENCE [LARGE SCALE GENOMIC DNA]</scope>
</reference>
<keyword evidence="1" id="KW-0472">Membrane</keyword>
<evidence type="ECO:0000313" key="4">
    <source>
        <dbReference type="Proteomes" id="UP000502823"/>
    </source>
</evidence>
<dbReference type="PANTHER" id="PTHR46396:SF1">
    <property type="entry name" value="PROTEIN O-LINKED-MANNOSE BETA-1,2-N-ACETYLGLUCOSAMINYLTRANSFERASE 1"/>
    <property type="match status" value="1"/>
</dbReference>
<keyword evidence="1" id="KW-0812">Transmembrane</keyword>
<dbReference type="Proteomes" id="UP000502823">
    <property type="component" value="Unassembled WGS sequence"/>
</dbReference>
<dbReference type="PROSITE" id="PS52031">
    <property type="entry name" value="GG_LECTIN"/>
    <property type="match status" value="1"/>
</dbReference>
<keyword evidence="4" id="KW-1185">Reference proteome</keyword>
<dbReference type="CDD" id="cd13937">
    <property type="entry name" value="PANDER_GnT-1_2_like"/>
    <property type="match status" value="1"/>
</dbReference>
<dbReference type="GO" id="GO:0000139">
    <property type="term" value="C:Golgi membrane"/>
    <property type="evidence" value="ECO:0007669"/>
    <property type="project" value="TreeGrafter"/>
</dbReference>
<gene>
    <name evidence="3" type="ORF">Cfor_12711</name>
</gene>
<evidence type="ECO:0000313" key="3">
    <source>
        <dbReference type="EMBL" id="GFG29640.1"/>
    </source>
</evidence>
<sequence length="285" mass="31958">MESWQPNPRAQPIIPRRGGLYIPQTLIARPLGRRRLVTKIFQGLLVVVLLITIGINVMFILDTSRRGGGELVDGKNRRNNLRLQESQPKSLAIEVSSSQSKVSVSVDGTTILEDGEEHKGRGIHVVVLNQASGSVMAQRTFDTYSPHEDEAMALFLNMVSDGRIIIFAIKDEGTFQMKQPARDLLKRLGSKRAQVIGWRDMWAMVTQKGAKMFGESYSKSTEFNTWGAPVVLRTEVPLVPVEDSECDWADTEENRRRREFCNHIEGYGSVCSCTDPAPLIFNPEQ</sequence>
<dbReference type="InterPro" id="IPR039474">
    <property type="entry name" value="POMGNT1_PANDER-like"/>
</dbReference>
<feature type="non-terminal residue" evidence="3">
    <location>
        <position position="285"/>
    </location>
</feature>
<feature type="transmembrane region" description="Helical" evidence="1">
    <location>
        <begin position="40"/>
        <end position="61"/>
    </location>
</feature>
<dbReference type="GO" id="GO:0016266">
    <property type="term" value="P:protein O-linked glycosylation via N-acetyl-galactosamine"/>
    <property type="evidence" value="ECO:0007669"/>
    <property type="project" value="TreeGrafter"/>
</dbReference>
<dbReference type="GO" id="GO:0047223">
    <property type="term" value="F:beta-1,3-galactosyl-O-glycosyl-glycoprotein beta-1,3-N-acetylglucosaminyltransferase activity"/>
    <property type="evidence" value="ECO:0007669"/>
    <property type="project" value="TreeGrafter"/>
</dbReference>
<dbReference type="InParanoid" id="A0A6L2PDX7"/>
<protein>
    <recommendedName>
        <fullName evidence="2">ILEI/PANDER domain-containing protein</fullName>
    </recommendedName>
</protein>